<dbReference type="STRING" id="1608583.BN1356_01316"/>
<keyword evidence="3" id="KW-0547">Nucleotide-binding</keyword>
<dbReference type="SUPFAM" id="SSF53067">
    <property type="entry name" value="Actin-like ATPase domain"/>
    <property type="match status" value="2"/>
</dbReference>
<evidence type="ECO:0000313" key="10">
    <source>
        <dbReference type="Proteomes" id="UP000198604"/>
    </source>
</evidence>
<dbReference type="InterPro" id="IPR018484">
    <property type="entry name" value="FGGY_N"/>
</dbReference>
<dbReference type="Gene3D" id="3.30.420.40">
    <property type="match status" value="2"/>
</dbReference>
<evidence type="ECO:0000259" key="8">
    <source>
        <dbReference type="Pfam" id="PF02782"/>
    </source>
</evidence>
<organism evidence="9 10">
    <name type="scientific">Streptococcus varani</name>
    <dbReference type="NCBI Taxonomy" id="1608583"/>
    <lineage>
        <taxon>Bacteria</taxon>
        <taxon>Bacillati</taxon>
        <taxon>Bacillota</taxon>
        <taxon>Bacilli</taxon>
        <taxon>Lactobacillales</taxon>
        <taxon>Streptococcaceae</taxon>
        <taxon>Streptococcus</taxon>
    </lineage>
</organism>
<keyword evidence="2" id="KW-0808">Transferase</keyword>
<evidence type="ECO:0000259" key="7">
    <source>
        <dbReference type="Pfam" id="PF00370"/>
    </source>
</evidence>
<feature type="domain" description="Carbohydrate kinase FGGY N-terminal" evidence="7">
    <location>
        <begin position="4"/>
        <end position="237"/>
    </location>
</feature>
<dbReference type="GO" id="GO:0019301">
    <property type="term" value="P:rhamnose catabolic process"/>
    <property type="evidence" value="ECO:0007669"/>
    <property type="project" value="InterPro"/>
</dbReference>
<dbReference type="EMBL" id="CTEN01000003">
    <property type="protein sequence ID" value="CQR24970.1"/>
    <property type="molecule type" value="Genomic_DNA"/>
</dbReference>
<keyword evidence="10" id="KW-1185">Reference proteome</keyword>
<dbReference type="InterPro" id="IPR013449">
    <property type="entry name" value="Rhamnulokinase"/>
</dbReference>
<keyword evidence="4 9" id="KW-0418">Kinase</keyword>
<name>A0A0E4H816_9STRE</name>
<dbReference type="GO" id="GO:0005524">
    <property type="term" value="F:ATP binding"/>
    <property type="evidence" value="ECO:0007669"/>
    <property type="project" value="UniProtKB-KW"/>
</dbReference>
<dbReference type="GO" id="GO:0008993">
    <property type="term" value="F:rhamnulokinase activity"/>
    <property type="evidence" value="ECO:0007669"/>
    <property type="project" value="InterPro"/>
</dbReference>
<dbReference type="Proteomes" id="UP000198604">
    <property type="component" value="Unassembled WGS sequence"/>
</dbReference>
<accession>A0A0E4H816</accession>
<dbReference type="Pfam" id="PF00370">
    <property type="entry name" value="FGGY_N"/>
    <property type="match status" value="1"/>
</dbReference>
<keyword evidence="6" id="KW-0684">Rhamnose metabolism</keyword>
<evidence type="ECO:0000256" key="2">
    <source>
        <dbReference type="ARBA" id="ARBA00022679"/>
    </source>
</evidence>
<feature type="domain" description="Carbohydrate kinase FGGY C-terminal" evidence="8">
    <location>
        <begin position="250"/>
        <end position="441"/>
    </location>
</feature>
<evidence type="ECO:0000256" key="4">
    <source>
        <dbReference type="ARBA" id="ARBA00022777"/>
    </source>
</evidence>
<dbReference type="InterPro" id="IPR050406">
    <property type="entry name" value="FGGY_Carb_Kinase"/>
</dbReference>
<dbReference type="AlphaFoldDB" id="A0A0E4H816"/>
<comment type="similarity">
    <text evidence="1">Belongs to the FGGY kinase family.</text>
</comment>
<proteinExistence type="inferred from homology"/>
<dbReference type="RefSeq" id="WP_093650571.1">
    <property type="nucleotide sequence ID" value="NZ_CTEN01000003.1"/>
</dbReference>
<protein>
    <submittedName>
        <fullName evidence="9">L-fuculose kinase fucK</fullName>
    </submittedName>
</protein>
<gene>
    <name evidence="9" type="primary">fucK</name>
    <name evidence="9" type="ORF">BN1356_01316</name>
</gene>
<evidence type="ECO:0000256" key="6">
    <source>
        <dbReference type="ARBA" id="ARBA00023308"/>
    </source>
</evidence>
<evidence type="ECO:0000256" key="1">
    <source>
        <dbReference type="ARBA" id="ARBA00009156"/>
    </source>
</evidence>
<dbReference type="OrthoDB" id="9805576at2"/>
<dbReference type="InterPro" id="IPR018485">
    <property type="entry name" value="FGGY_C"/>
</dbReference>
<dbReference type="InterPro" id="IPR043129">
    <property type="entry name" value="ATPase_NBD"/>
</dbReference>
<evidence type="ECO:0000256" key="3">
    <source>
        <dbReference type="ARBA" id="ARBA00022741"/>
    </source>
</evidence>
<dbReference type="PANTHER" id="PTHR43095">
    <property type="entry name" value="SUGAR KINASE"/>
    <property type="match status" value="1"/>
</dbReference>
<dbReference type="CDD" id="cd07771">
    <property type="entry name" value="ASKHA_NBD_FGGY_RhaB-like"/>
    <property type="match status" value="1"/>
</dbReference>
<reference evidence="10" key="1">
    <citation type="submission" date="2015-03" db="EMBL/GenBank/DDBJ databases">
        <authorList>
            <person name="Urmite Genomes"/>
        </authorList>
    </citation>
    <scope>NUCLEOTIDE SEQUENCE [LARGE SCALE GENOMIC DNA]</scope>
    <source>
        <strain evidence="10">FF10</strain>
    </source>
</reference>
<dbReference type="PANTHER" id="PTHR43095:SF5">
    <property type="entry name" value="XYLULOSE KINASE"/>
    <property type="match status" value="1"/>
</dbReference>
<evidence type="ECO:0000313" key="9">
    <source>
        <dbReference type="EMBL" id="CQR24970.1"/>
    </source>
</evidence>
<evidence type="ECO:0000256" key="5">
    <source>
        <dbReference type="ARBA" id="ARBA00022840"/>
    </source>
</evidence>
<keyword evidence="5" id="KW-0067">ATP-binding</keyword>
<sequence length="477" mass="53195">MKSVLAIDLGATSGRAVSYYIVEGTLFSEEILRFENVPIKERGVLAWDIHLLFSNILQAIQLASEKGELLSLGIDTWGVDFALIDGEGQLVAASAHYRDKRTKGVLEEVSQCSSLTDLYFKTGNQLMEINTLFQLIRTRTKNPDSFFLAKNLLMIPDYLNYLLTGQKAIERSIASTMQLVNPYTQTWSQDILEMFEIPETLLPELVQEGNILGELSSKYKLGNPKVINVCEHDTASAIAAIPVEDDKTLFISSGTWSLIGTELNTPIINERTLNYNFTNEAGHSGTTTFLKNCTGLWIVEELRREFEHLGQPFDFDTIAKLVAEVDRPTAIIDTDSPEFAEPDQMIEKLKEYAQKTKQPIPESPGELFKVAYTSLASKYKEVIGQLEEILAERFEKIHVIGGGSKSTYFSQLIADTTGKTVVTGLSEATSVGNALIQLVALGELTSIQEGRQLVRQTFDCKQYYPQKNKEMGDDKLS</sequence>
<dbReference type="Pfam" id="PF02782">
    <property type="entry name" value="FGGY_C"/>
    <property type="match status" value="1"/>
</dbReference>